<protein>
    <submittedName>
        <fullName evidence="2">Uncharacterized protein</fullName>
    </submittedName>
</protein>
<comment type="caution">
    <text evidence="2">The sequence shown here is derived from an EMBL/GenBank/DDBJ whole genome shotgun (WGS) entry which is preliminary data.</text>
</comment>
<keyword evidence="1" id="KW-0472">Membrane</keyword>
<reference evidence="2 3" key="1">
    <citation type="journal article" date="2011" name="BMC Genomics">
        <title>Genome sequencing reveals diversification of virulence factor content and possible host adaptation in distinct subpopulations of Salmonella enterica.</title>
        <authorList>
            <person name="den Bakker H.C."/>
            <person name="Moreno Switt A.I."/>
            <person name="Govoni G."/>
            <person name="Cummings C.A."/>
            <person name="Ranieri M.L."/>
            <person name="Degoricija L."/>
            <person name="Hoelzer K."/>
            <person name="Rodriguez-Rivera L.D."/>
            <person name="Brown S."/>
            <person name="Bolchacova E."/>
            <person name="Furtado M.R."/>
            <person name="Wiedmann M."/>
        </authorList>
    </citation>
    <scope>NUCLEOTIDE SEQUENCE [LARGE SCALE GENOMIC DNA]</scope>
    <source>
        <strain evidence="2 3">A4-653</strain>
    </source>
</reference>
<organism evidence="2 3">
    <name type="scientific">Salmonella enterica subsp. enterica serovar Rubislaw str. A4-653</name>
    <dbReference type="NCBI Taxonomy" id="913081"/>
    <lineage>
        <taxon>Bacteria</taxon>
        <taxon>Pseudomonadati</taxon>
        <taxon>Pseudomonadota</taxon>
        <taxon>Gammaproteobacteria</taxon>
        <taxon>Enterobacterales</taxon>
        <taxon>Enterobacteriaceae</taxon>
        <taxon>Salmonella</taxon>
    </lineage>
</organism>
<gene>
    <name evidence="2" type="ORF">LTSERUB_6616</name>
</gene>
<keyword evidence="1" id="KW-1133">Transmembrane helix</keyword>
<dbReference type="EMBL" id="AFCT01002368">
    <property type="protein sequence ID" value="EHC76806.1"/>
    <property type="molecule type" value="Genomic_DNA"/>
</dbReference>
<evidence type="ECO:0000313" key="3">
    <source>
        <dbReference type="Proteomes" id="UP000004903"/>
    </source>
</evidence>
<accession>G5QTK8</accession>
<dbReference type="Proteomes" id="UP000004903">
    <property type="component" value="Unassembled WGS sequence"/>
</dbReference>
<dbReference type="AlphaFoldDB" id="G5QTK8"/>
<feature type="transmembrane region" description="Helical" evidence="1">
    <location>
        <begin position="12"/>
        <end position="31"/>
    </location>
</feature>
<name>G5QTK8_SALRU</name>
<proteinExistence type="predicted"/>
<keyword evidence="1" id="KW-0812">Transmembrane</keyword>
<feature type="non-terminal residue" evidence="2">
    <location>
        <position position="1"/>
    </location>
</feature>
<evidence type="ECO:0000313" key="2">
    <source>
        <dbReference type="EMBL" id="EHC76806.1"/>
    </source>
</evidence>
<evidence type="ECO:0000256" key="1">
    <source>
        <dbReference type="SAM" id="Phobius"/>
    </source>
</evidence>
<sequence>STTETNFMKKNLILLLYFRDFWHLIILYGQVIHLPEQVICLV</sequence>